<reference evidence="2" key="1">
    <citation type="submission" date="2022-06" db="EMBL/GenBank/DDBJ databases">
        <title>Genomic Encyclopedia of Archaeal and Bacterial Type Strains, Phase II (KMG-II): from individual species to whole genera.</title>
        <authorList>
            <person name="Goeker M."/>
        </authorList>
    </citation>
    <scope>NUCLEOTIDE SEQUENCE</scope>
    <source>
        <strain evidence="2">DSM 43935</strain>
    </source>
</reference>
<dbReference type="RefSeq" id="WP_253775005.1">
    <property type="nucleotide sequence ID" value="NZ_JAMTCK010000011.1"/>
</dbReference>
<comment type="caution">
    <text evidence="2">The sequence shown here is derived from an EMBL/GenBank/DDBJ whole genome shotgun (WGS) entry which is preliminary data.</text>
</comment>
<dbReference type="SUPFAM" id="SSF51338">
    <property type="entry name" value="Composite domain of metallo-dependent hydrolases"/>
    <property type="match status" value="1"/>
</dbReference>
<evidence type="ECO:0000259" key="1">
    <source>
        <dbReference type="Pfam" id="PF01979"/>
    </source>
</evidence>
<evidence type="ECO:0000313" key="3">
    <source>
        <dbReference type="Proteomes" id="UP001206128"/>
    </source>
</evidence>
<dbReference type="InterPro" id="IPR006680">
    <property type="entry name" value="Amidohydro-rel"/>
</dbReference>
<dbReference type="PANTHER" id="PTHR43135:SF3">
    <property type="entry name" value="ALPHA-D-RIBOSE 1-METHYLPHOSPHONATE 5-TRIPHOSPHATE DIPHOSPHATASE"/>
    <property type="match status" value="1"/>
</dbReference>
<keyword evidence="3" id="KW-1185">Reference proteome</keyword>
<gene>
    <name evidence="2" type="ORF">LX83_004666</name>
</gene>
<dbReference type="Gene3D" id="3.20.20.140">
    <property type="entry name" value="Metal-dependent hydrolases"/>
    <property type="match status" value="1"/>
</dbReference>
<dbReference type="EMBL" id="JAMTCK010000011">
    <property type="protein sequence ID" value="MCP2167793.1"/>
    <property type="molecule type" value="Genomic_DNA"/>
</dbReference>
<dbReference type="PANTHER" id="PTHR43135">
    <property type="entry name" value="ALPHA-D-RIBOSE 1-METHYLPHOSPHONATE 5-TRIPHOSPHATE DIPHOSPHATASE"/>
    <property type="match status" value="1"/>
</dbReference>
<dbReference type="GO" id="GO:0016810">
    <property type="term" value="F:hydrolase activity, acting on carbon-nitrogen (but not peptide) bonds"/>
    <property type="evidence" value="ECO:0007669"/>
    <property type="project" value="InterPro"/>
</dbReference>
<protein>
    <submittedName>
        <fullName evidence="2">Imidazolonepropionase</fullName>
    </submittedName>
</protein>
<dbReference type="Proteomes" id="UP001206128">
    <property type="component" value="Unassembled WGS sequence"/>
</dbReference>
<proteinExistence type="predicted"/>
<dbReference type="AlphaFoldDB" id="A0AAE3GHF7"/>
<dbReference type="InterPro" id="IPR032466">
    <property type="entry name" value="Metal_Hydrolase"/>
</dbReference>
<organism evidence="2 3">
    <name type="scientific">Goodfellowiella coeruleoviolacea</name>
    <dbReference type="NCBI Taxonomy" id="334858"/>
    <lineage>
        <taxon>Bacteria</taxon>
        <taxon>Bacillati</taxon>
        <taxon>Actinomycetota</taxon>
        <taxon>Actinomycetes</taxon>
        <taxon>Pseudonocardiales</taxon>
        <taxon>Pseudonocardiaceae</taxon>
        <taxon>Goodfellowiella</taxon>
    </lineage>
</organism>
<dbReference type="Pfam" id="PF01979">
    <property type="entry name" value="Amidohydro_1"/>
    <property type="match status" value="1"/>
</dbReference>
<dbReference type="Gene3D" id="2.30.40.10">
    <property type="entry name" value="Urease, subunit C, domain 1"/>
    <property type="match status" value="1"/>
</dbReference>
<dbReference type="SUPFAM" id="SSF51556">
    <property type="entry name" value="Metallo-dependent hydrolases"/>
    <property type="match status" value="1"/>
</dbReference>
<feature type="domain" description="Amidohydrolase-related" evidence="1">
    <location>
        <begin position="57"/>
        <end position="383"/>
    </location>
</feature>
<sequence length="392" mass="41564">MTLVLTAARHLTPAGRLAEGACGVVVDGDRISYVGDRARALAVAGPDARHVDAPRGTLLPGFVDAHVHLLFDAGDHVVRGVLTQDDAAHRRGIRQRLADLLAAGVTTVRDLGDRDGLVAAVRAEPGIAPRVLTAREPLTVPNGHCWFLGGVVADRRDLRHRVRAHADAGADVIKVMVSGGHLTPGSPPPWQSQWGQEELRIVVGEARRLGLPVAAHAHGTQAIRDCVRVGVATVEHASWSTPDGPVLDRAVLTEAADKGVALSPCVSGLWDLPRFPHRRFRVDAVRAAVEHGVALAVGTDCGLRGVRPGRSYLDGLRIWAEIGFDVPGLLRLASTATARQLGIDSWTGSLSTGKKADVLLLDGDPRAGIAELDAPRLVVVDGRPHRPEVIRA</sequence>
<dbReference type="InterPro" id="IPR051781">
    <property type="entry name" value="Metallo-dep_Hydrolase"/>
</dbReference>
<accession>A0AAE3GHF7</accession>
<name>A0AAE3GHF7_9PSEU</name>
<dbReference type="InterPro" id="IPR011059">
    <property type="entry name" value="Metal-dep_hydrolase_composite"/>
</dbReference>
<evidence type="ECO:0000313" key="2">
    <source>
        <dbReference type="EMBL" id="MCP2167793.1"/>
    </source>
</evidence>